<evidence type="ECO:0000313" key="1">
    <source>
        <dbReference type="EMBL" id="QTO23304.1"/>
    </source>
</evidence>
<proteinExistence type="predicted"/>
<evidence type="ECO:0000313" key="2">
    <source>
        <dbReference type="Proteomes" id="UP000027834"/>
    </source>
</evidence>
<accession>A0A8A8DET4</accession>
<keyword evidence="2" id="KW-1185">Reference proteome</keyword>
<dbReference type="RefSeq" id="WP_154233724.1">
    <property type="nucleotide sequence ID" value="NZ_CP072522.1"/>
</dbReference>
<dbReference type="Proteomes" id="UP000027834">
    <property type="component" value="Chromosome 3"/>
</dbReference>
<dbReference type="EMBL" id="CP072522">
    <property type="protein sequence ID" value="QTO23304.1"/>
    <property type="molecule type" value="Genomic_DNA"/>
</dbReference>
<gene>
    <name evidence="1" type="ORF">DT99_035125</name>
</gene>
<name>A0A8A8DET4_9BURK</name>
<reference evidence="1" key="1">
    <citation type="submission" date="2014-04" db="EMBL/GenBank/DDBJ databases">
        <authorList>
            <person name="Ho Y.-N."/>
            <person name="Huang C.-C."/>
        </authorList>
    </citation>
    <scope>NUCLEOTIDE SEQUENCE</scope>
    <source>
        <strain evidence="1">869T2</strain>
    </source>
</reference>
<dbReference type="AlphaFoldDB" id="A0A8A8DET4"/>
<sequence length="72" mass="7468">MHETINAKAAFAQGCSADSPRNDALCLFDSQAAVLRDGDEIRSHGAMGGLKVDVQAHLSYGSGEVSETPCCG</sequence>
<protein>
    <submittedName>
        <fullName evidence="1">Uncharacterized protein</fullName>
    </submittedName>
</protein>
<reference evidence="1" key="2">
    <citation type="submission" date="2021-03" db="EMBL/GenBank/DDBJ databases">
        <title>Complete genome sequence of Burkholderia seminalis 869T2.</title>
        <authorList>
            <person name="Hung S.-H."/>
            <person name="Huang C.-T."/>
            <person name="Huang C.-C."/>
            <person name="Kuo C.-H."/>
        </authorList>
    </citation>
    <scope>NUCLEOTIDE SEQUENCE</scope>
    <source>
        <strain evidence="1">869T2</strain>
    </source>
</reference>
<organism evidence="1 2">
    <name type="scientific">Burkholderia seminalis</name>
    <dbReference type="NCBI Taxonomy" id="488731"/>
    <lineage>
        <taxon>Bacteria</taxon>
        <taxon>Pseudomonadati</taxon>
        <taxon>Pseudomonadota</taxon>
        <taxon>Betaproteobacteria</taxon>
        <taxon>Burkholderiales</taxon>
        <taxon>Burkholderiaceae</taxon>
        <taxon>Burkholderia</taxon>
        <taxon>Burkholderia cepacia complex</taxon>
    </lineage>
</organism>